<evidence type="ECO:0000259" key="2">
    <source>
        <dbReference type="PROSITE" id="PS51184"/>
    </source>
</evidence>
<dbReference type="PROSITE" id="PS51184">
    <property type="entry name" value="JMJC"/>
    <property type="match status" value="1"/>
</dbReference>
<feature type="compositionally biased region" description="Basic and acidic residues" evidence="1">
    <location>
        <begin position="2464"/>
        <end position="2493"/>
    </location>
</feature>
<dbReference type="SUPFAM" id="SSF51197">
    <property type="entry name" value="Clavaminate synthase-like"/>
    <property type="match status" value="1"/>
</dbReference>
<reference evidence="3 4" key="1">
    <citation type="submission" date="2020-04" db="EMBL/GenBank/DDBJ databases">
        <title>Perkinsus olseni comparative genomics.</title>
        <authorList>
            <person name="Bogema D.R."/>
        </authorList>
    </citation>
    <scope>NUCLEOTIDE SEQUENCE [LARGE SCALE GENOMIC DNA]</scope>
    <source>
        <strain evidence="3">ATCC PRA-179</strain>
    </source>
</reference>
<dbReference type="Gene3D" id="2.60.120.650">
    <property type="entry name" value="Cupin"/>
    <property type="match status" value="1"/>
</dbReference>
<dbReference type="EMBL" id="JABAHT010000124">
    <property type="protein sequence ID" value="KAF4664146.1"/>
    <property type="molecule type" value="Genomic_DNA"/>
</dbReference>
<comment type="caution">
    <text evidence="3">The sequence shown here is derived from an EMBL/GenBank/DDBJ whole genome shotgun (WGS) entry which is preliminary data.</text>
</comment>
<evidence type="ECO:0000313" key="3">
    <source>
        <dbReference type="EMBL" id="KAF4664146.1"/>
    </source>
</evidence>
<protein>
    <recommendedName>
        <fullName evidence="2">JmjC domain-containing protein</fullName>
    </recommendedName>
</protein>
<dbReference type="InterPro" id="IPR038586">
    <property type="entry name" value="Tctex-1-like_sf"/>
</dbReference>
<dbReference type="Gene3D" id="3.30.1140.40">
    <property type="entry name" value="Tctex-1"/>
    <property type="match status" value="1"/>
</dbReference>
<dbReference type="CDD" id="cd21455">
    <property type="entry name" value="DLC-like_DYNLT1_DYNLT3"/>
    <property type="match status" value="1"/>
</dbReference>
<evidence type="ECO:0000256" key="1">
    <source>
        <dbReference type="SAM" id="MobiDB-lite"/>
    </source>
</evidence>
<name>A0A7J6LYA4_PEROL</name>
<sequence length="2501" mass="272053">MADEEGDDEYVSENVQEIVKHAMNQTLQNAVYSKEKVNHWCNQLLDSCLKELAKLNKPFKYVGIGLGEILGSPQCFLVSDVRYHAKEWGTAELGKILLIVRAPPHSLGYHGVLRVSLTMILVFAIALLVQVTCRGHLPADPFTEVQPRDFLARDLPVFSDEVSVEDFFDLVRNGQPAVFRTAGLGWALVNESCRDFAARWPDGKMSKQYQTHDKRVALGEPDWAEKRPTRIGDQATSAPYVWHVKDRVASEMKESVQRLLFPLGVAMEHLPWLQERHPALEEHVADSMEFWLQPARAGTLAHNDAYCVNVMSVQLSGFKRWKLMTMPRVDSIAEMFDEFDGGISRDPSRSFEPDYEYTLGPGEGILFPPGMMHETLSVSESECTTSVTFNVPIPMSARYIRNLLPRLSLSTEFGDCLWDRWADTVALGLGGMWTDEKLDGGVVAGEIAERILVSVDRNGDRQLDSDEVLIWLRTDPLAQRFRDPKHNPDARLAFSKGASLGEEAIESLLVLRAEDCIAYWDGDGDGLATTEELHDALWQWHVIVTRRRVADLALGDQAEPGTRGFRVRAAAAAKLFEKIYASGRTRSGLDENSNEEELAFAEGDSTIDLYINGNQAPLDQTLDVFAMNTNYEIQDVNSGVQVFRLASELVDGDVVAVRATNTKPTEGVEVDSGHRTVAYPSYGGWILAMPNFIVSSAKHWRCTSEPFQSWTAQDFNDTSWPPAVENLGGSSCCPWRDQNKAWAAVNAEWLWTAHPVANRTVYCRYTVNTVDFAEGMDGSGQNASVLAPAFRIQNIRPGSSWLTLEINVTTIGARIYCLPINLLYRMRAPTSKEIEQANYFINVTEVTEESWVEDTGSDHGSNIPAASSAHIQFTLTVDMEECRQRCRATVDCGRISFWTQGTALIGQVNRTNCQLLEPAAGSVSSMVTALDATSVILHEVRVMREKLQTIDIQDGMSAGTEYEVYCTARGTDGSTTTQREIAARMMRIITTGCFNCGIQSYPVVTIRGGFVTASRIFMTIRLSLDGKAYCMARPHDPATGAVPTQPTEAEFRISSTIVPSEEELLEDVAVDIREGLQADTLYSLWCMTIATSGRGVSPAEAVEATRREIRTLAASEAVSLLMSLSTREELRATVNEIKLVAEVAVSEPAIVWCIAIDALSGSADRGVPGRARIREGGVFSNVPSPRVTSRIDMIDGSRFTVDRIGTFEIYCDGEEATMPDNSTRVPYPALSMARIINTFTYVDLTVNVDRAANISCVALPWVIDAASRQKDFVQGVEDGYDYLQIRPESPSVATVKLEGVNALVSFPTGGQTILKLPNLSPGTLHDLYCATADPILDEDDDLIATMPEEDMWASRRTVHTKGPTPMWKSVECTAGTSCTVSGLTGFGLKPGDGLVVRSFGSECRVCECNGVRDPQLGSAATLCIPELKPDPLFGTPITGITQDPQGPWCYVDEGSCDDGKESPYYAGLFTSYLACQNPSEGVEGFEGFSRTTDGSTFTWYESASSGEERGELVVTAPGGLYDLCWCSDEPSISGVCTLMRDYSLYVGILYIRGVSGLDDTTVHDCTAGRNCTITLTGLSGAGPHDRLAALPGACSDWQPATEADYPGVPGFPNSAITLPLYQASGYPAQSFEWGSPIFAQGGTYSLCWCSATEASDCQSRMIGVNFLAPVGSVRVVGPFTGGSFTCKFGAPCVIEGIGGVGLRGDDRVIVSSTEDCSVGAIDLYGRVLREYGQTLETIASSTLWYDAGNDFPDMHQAWYSRSGMPGVQAPPAHSIEGPVAARISVPGFPGDGRSSPTQVEGKYSWGESGSVWPLVAGQYSLCWCGGGLPCLNQRHFNVHLGKLEVFGGFSLPPTRLQAASCVVYEKCVVRGLLGRLYPGDRIMITRAGCGAGFRPVGNGAPNRGVSLPSPNGRDYDFAEPAGSSGGEEADILTLAGGRYFLCLCSSRLSPNSCLTSQAESNQAASESASVRSSTSTESASYDSLAAVLLVKSPKVLTQAFFCLANRPCTIGPLEGYGLGATDRIKVAASCAAGTAGISGFPNGAIGTPTTEEGTYYSWGSDPLTAQVGQYRLCWAARSPAGTYNYIVDTGTISIAGPQPHQVKNCYDQLPCTVTGLQGTGMKDGDVLIALLGQEGECEDLPLGTVQRAPIGIDGVSYPATNGGKDYAFSNTSDPTDFLRLPIRPPLFLKLCWVENADLVNGTIMQAGILNVSSFETWYRVTKAGWSWSHLDSPIILTAVAALLPLLVLFCLCKSCTQSKERGRARRDREALAKEMERADALSAARRQDEQAAIKKSVIAEVKKLRRAARLKAAAEKSANLLEENQTFLELMEVRGGRQLTAKQRAEIDEPPTALLTKKAVKDKSAPSTRESTPATVDDPFPVPPLNRHRQRQRLIATAPFPIHQRIPPEDRMAWTVSRVVDTSKLFPEQPSTAVLPRRDADVEAAQRTIGRDAARNNNSSVKFVGKEDAGRGTMERKAPPRRGDSNGSRRPDHNLPMSIDS</sequence>
<organism evidence="3 4">
    <name type="scientific">Perkinsus olseni</name>
    <name type="common">Perkinsus atlanticus</name>
    <dbReference type="NCBI Taxonomy" id="32597"/>
    <lineage>
        <taxon>Eukaryota</taxon>
        <taxon>Sar</taxon>
        <taxon>Alveolata</taxon>
        <taxon>Perkinsozoa</taxon>
        <taxon>Perkinsea</taxon>
        <taxon>Perkinsida</taxon>
        <taxon>Perkinsidae</taxon>
        <taxon>Perkinsus</taxon>
    </lineage>
</organism>
<dbReference type="Proteomes" id="UP000570595">
    <property type="component" value="Unassembled WGS sequence"/>
</dbReference>
<dbReference type="PROSITE" id="PS00018">
    <property type="entry name" value="EF_HAND_1"/>
    <property type="match status" value="1"/>
</dbReference>
<feature type="region of interest" description="Disordered" evidence="1">
    <location>
        <begin position="2348"/>
        <end position="2385"/>
    </location>
</feature>
<feature type="compositionally biased region" description="Polar residues" evidence="1">
    <location>
        <begin position="2365"/>
        <end position="2374"/>
    </location>
</feature>
<dbReference type="Gene3D" id="2.60.120.260">
    <property type="entry name" value="Galactose-binding domain-like"/>
    <property type="match status" value="1"/>
</dbReference>
<evidence type="ECO:0000313" key="4">
    <source>
        <dbReference type="Proteomes" id="UP000570595"/>
    </source>
</evidence>
<accession>A0A7J6LYA4</accession>
<dbReference type="Pfam" id="PF08007">
    <property type="entry name" value="JmjC_2"/>
    <property type="match status" value="1"/>
</dbReference>
<dbReference type="InterPro" id="IPR018247">
    <property type="entry name" value="EF_Hand_1_Ca_BS"/>
</dbReference>
<dbReference type="Pfam" id="PF03645">
    <property type="entry name" value="Tctex-1"/>
    <property type="match status" value="1"/>
</dbReference>
<feature type="domain" description="JmjC" evidence="2">
    <location>
        <begin position="266"/>
        <end position="408"/>
    </location>
</feature>
<gene>
    <name evidence="3" type="ORF">FOZ61_001076</name>
</gene>
<dbReference type="InterPro" id="IPR003347">
    <property type="entry name" value="JmjC_dom"/>
</dbReference>
<dbReference type="InterPro" id="IPR005334">
    <property type="entry name" value="Tctex-1-like"/>
</dbReference>
<dbReference type="OrthoDB" id="418921at2759"/>
<feature type="region of interest" description="Disordered" evidence="1">
    <location>
        <begin position="2448"/>
        <end position="2501"/>
    </location>
</feature>
<proteinExistence type="predicted"/>